<dbReference type="InterPro" id="IPR001434">
    <property type="entry name" value="OmcB-like_DUF11"/>
</dbReference>
<dbReference type="PANTHER" id="PTHR34819">
    <property type="entry name" value="LARGE CYSTEINE-RICH PERIPLASMIC PROTEIN OMCB"/>
    <property type="match status" value="1"/>
</dbReference>
<feature type="domain" description="DUF11" evidence="1">
    <location>
        <begin position="344"/>
        <end position="438"/>
    </location>
</feature>
<evidence type="ECO:0000313" key="2">
    <source>
        <dbReference type="EMBL" id="QCT01033.1"/>
    </source>
</evidence>
<dbReference type="KEGG" id="palo:E6C60_0308"/>
<gene>
    <name evidence="2" type="ORF">E6C60_0308</name>
</gene>
<dbReference type="Pfam" id="PF01345">
    <property type="entry name" value="DUF11"/>
    <property type="match status" value="1"/>
</dbReference>
<dbReference type="EMBL" id="CP040396">
    <property type="protein sequence ID" value="QCT01033.1"/>
    <property type="molecule type" value="Genomic_DNA"/>
</dbReference>
<evidence type="ECO:0000259" key="1">
    <source>
        <dbReference type="Pfam" id="PF01345"/>
    </source>
</evidence>
<reference evidence="2 3" key="1">
    <citation type="submission" date="2019-05" db="EMBL/GenBank/DDBJ databases">
        <authorList>
            <person name="Chen C."/>
        </authorList>
    </citation>
    <scope>NUCLEOTIDE SEQUENCE [LARGE SCALE GENOMIC DNA]</scope>
    <source>
        <strain evidence="2 3">HB172198</strain>
    </source>
</reference>
<dbReference type="Proteomes" id="UP000300879">
    <property type="component" value="Chromosome"/>
</dbReference>
<dbReference type="InterPro" id="IPR051172">
    <property type="entry name" value="Chlamydia_OmcB"/>
</dbReference>
<sequence length="556" mass="58039">MAVINRFDTTINGAITFTGNTIGLSKQLNTNNQGDQDAIGAMATPNPLSQVNDFPPGTTLNFQENAASAVLQLPAQSTVLYAELIWSGSYNVAGQDLSAFINDNVSFTTPAGSFSIPFDPATAATIFNVLYVRSADVTALVQAAGAGTYTVGDIVATTSAINNTTNSGGWTLMVAYQNPTLPIRNMSIFVASEFVSTGSGSTPFNISGFFTPTTGPVNGRLQVSSLEGDSNRIGDQLLFGPTVGTLTPVSGPNNPIDNFFASQINGDDGTLDTSGTFGNLNQPLGINADGRRQGYDITNIDVSPQLVNAQTDAVIQGTTSGDAYVINGVGLQIDVNAPRFEALKSADVSVVSPGDVITYTVEITNTGTADATVVVMFDASPECTTLVPNSVTVDGVPQPGATPANLPLGNIIPGQTVIVQYQLVVSCVPPSGQYVNEALFEFQFQSEPGGPILTGFGASNILVIQSLQQYYAINLAAIALAELSQAHIMNSEAEKLQTVLGTASLPVITPSLVNLNQLIQVNSSVEATLETLSAQEIVLLQRFEHILRGLSVTPGT</sequence>
<dbReference type="InterPro" id="IPR047589">
    <property type="entry name" value="DUF11_rpt"/>
</dbReference>
<protein>
    <submittedName>
        <fullName evidence="2">Conserved repeat domain protein</fullName>
    </submittedName>
</protein>
<dbReference type="NCBIfam" id="TIGR01451">
    <property type="entry name" value="B_ant_repeat"/>
    <property type="match status" value="1"/>
</dbReference>
<evidence type="ECO:0000313" key="3">
    <source>
        <dbReference type="Proteomes" id="UP000300879"/>
    </source>
</evidence>
<proteinExistence type="predicted"/>
<dbReference type="PANTHER" id="PTHR34819:SF3">
    <property type="entry name" value="CELL SURFACE PROTEIN"/>
    <property type="match status" value="1"/>
</dbReference>
<dbReference type="AlphaFoldDB" id="A0A4P8XG15"/>
<dbReference type="Gene3D" id="2.60.40.740">
    <property type="match status" value="1"/>
</dbReference>
<name>A0A4P8XG15_9BACL</name>
<keyword evidence="3" id="KW-1185">Reference proteome</keyword>
<dbReference type="OrthoDB" id="1751088at2"/>
<dbReference type="RefSeq" id="WP_138224155.1">
    <property type="nucleotide sequence ID" value="NZ_CP040396.1"/>
</dbReference>
<accession>A0A4P8XG15</accession>
<dbReference type="InterPro" id="IPR058705">
    <property type="entry name" value="A_ENA"/>
</dbReference>
<dbReference type="Pfam" id="PF26595">
    <property type="entry name" value="A_ENA"/>
    <property type="match status" value="1"/>
</dbReference>
<organism evidence="2 3">
    <name type="scientific">Paenibacillus algicola</name>
    <dbReference type="NCBI Taxonomy" id="2565926"/>
    <lineage>
        <taxon>Bacteria</taxon>
        <taxon>Bacillati</taxon>
        <taxon>Bacillota</taxon>
        <taxon>Bacilli</taxon>
        <taxon>Bacillales</taxon>
        <taxon>Paenibacillaceae</taxon>
        <taxon>Paenibacillus</taxon>
    </lineage>
</organism>